<dbReference type="InterPro" id="IPR000849">
    <property type="entry name" value="Sugar_P_transporter"/>
</dbReference>
<keyword evidence="10" id="KW-1185">Reference proteome</keyword>
<dbReference type="InterPro" id="IPR020846">
    <property type="entry name" value="MFS_dom"/>
</dbReference>
<dbReference type="Pfam" id="PF07690">
    <property type="entry name" value="MFS_1"/>
    <property type="match status" value="1"/>
</dbReference>
<keyword evidence="5 7" id="KW-1133">Transmembrane helix</keyword>
<gene>
    <name evidence="9" type="primary">sauU_4</name>
    <name evidence="9" type="ORF">SPTER_08310</name>
</gene>
<evidence type="ECO:0000313" key="10">
    <source>
        <dbReference type="Proteomes" id="UP000320776"/>
    </source>
</evidence>
<feature type="transmembrane region" description="Helical" evidence="7">
    <location>
        <begin position="108"/>
        <end position="128"/>
    </location>
</feature>
<feature type="domain" description="Major facilitator superfamily (MFS) profile" evidence="8">
    <location>
        <begin position="13"/>
        <end position="418"/>
    </location>
</feature>
<dbReference type="PANTHER" id="PTHR11662:SF399">
    <property type="entry name" value="FI19708P1-RELATED"/>
    <property type="match status" value="1"/>
</dbReference>
<dbReference type="InterPro" id="IPR050382">
    <property type="entry name" value="MFS_Na/Anion_cotransporter"/>
</dbReference>
<name>A0A517DQK6_9FIRM</name>
<evidence type="ECO:0000256" key="6">
    <source>
        <dbReference type="ARBA" id="ARBA00023136"/>
    </source>
</evidence>
<evidence type="ECO:0000256" key="3">
    <source>
        <dbReference type="ARBA" id="ARBA00022475"/>
    </source>
</evidence>
<dbReference type="PANTHER" id="PTHR11662">
    <property type="entry name" value="SOLUTE CARRIER FAMILY 17"/>
    <property type="match status" value="1"/>
</dbReference>
<dbReference type="SUPFAM" id="SSF103473">
    <property type="entry name" value="MFS general substrate transporter"/>
    <property type="match status" value="1"/>
</dbReference>
<dbReference type="OrthoDB" id="105228at2"/>
<reference evidence="9 10" key="1">
    <citation type="submission" date="2019-02" db="EMBL/GenBank/DDBJ databases">
        <title>Closed genome of Sporomusa termitida DSM 4440.</title>
        <authorList>
            <person name="Poehlein A."/>
            <person name="Daniel R."/>
        </authorList>
    </citation>
    <scope>NUCLEOTIDE SEQUENCE [LARGE SCALE GENOMIC DNA]</scope>
    <source>
        <strain evidence="9 10">DSM 4440</strain>
    </source>
</reference>
<dbReference type="CDD" id="cd17319">
    <property type="entry name" value="MFS_ExuT_GudP_like"/>
    <property type="match status" value="1"/>
</dbReference>
<evidence type="ECO:0000256" key="5">
    <source>
        <dbReference type="ARBA" id="ARBA00022989"/>
    </source>
</evidence>
<feature type="transmembrane region" description="Helical" evidence="7">
    <location>
        <begin position="302"/>
        <end position="320"/>
    </location>
</feature>
<proteinExistence type="predicted"/>
<accession>A0A517DQK6</accession>
<sequence>MGQGFKWRQRHTAVLIVFMVWILSYMDRMVMAAAIPYIAKEFNLSPVAMGGVLSAFFAGYALFQIPGGILADKFGARKVMTGAIVWWSMFTAFTGAVGSLANMIWIRVLFGIGEGIAPAATWKALAVWTPMRERGTANGFMMASNALGPALAPLFVVAIMASWGWRAVFYSLLIPGILLAAWIWYGLPDKPEDKKGISPQELEELKEDTAALNTSKTALQMSFWEVVAEPAVWKSFLILFFSNITAWGFIQWLPSYLVKARGFELVKMGITASLPFFAGTIGFIFGGWLTDVPFKNNRRIPLIISQWFTALFLYLTYTAVSSEMLVIYQTIAGFFLFTATGIVFGLPMSAISKDIAGRAMGIVNTAGQVAGFLSPIIVGYLVQISGGGERSFDTAFIFLISTMLISSLVAMTFTQRKAEQSAAGKASAT</sequence>
<dbReference type="InterPro" id="IPR036259">
    <property type="entry name" value="MFS_trans_sf"/>
</dbReference>
<feature type="transmembrane region" description="Helical" evidence="7">
    <location>
        <begin position="394"/>
        <end position="413"/>
    </location>
</feature>
<dbReference type="EMBL" id="CP036259">
    <property type="protein sequence ID" value="QDR79556.1"/>
    <property type="molecule type" value="Genomic_DNA"/>
</dbReference>
<feature type="transmembrane region" description="Helical" evidence="7">
    <location>
        <begin position="326"/>
        <end position="347"/>
    </location>
</feature>
<dbReference type="RefSeq" id="WP_144349182.1">
    <property type="nucleotide sequence ID" value="NZ_CP036259.1"/>
</dbReference>
<dbReference type="GO" id="GO:0022857">
    <property type="term" value="F:transmembrane transporter activity"/>
    <property type="evidence" value="ECO:0007669"/>
    <property type="project" value="InterPro"/>
</dbReference>
<feature type="transmembrane region" description="Helical" evidence="7">
    <location>
        <begin position="359"/>
        <end position="382"/>
    </location>
</feature>
<evidence type="ECO:0000256" key="2">
    <source>
        <dbReference type="ARBA" id="ARBA00022448"/>
    </source>
</evidence>
<feature type="transmembrane region" description="Helical" evidence="7">
    <location>
        <begin position="84"/>
        <end position="102"/>
    </location>
</feature>
<dbReference type="Gene3D" id="1.20.1250.20">
    <property type="entry name" value="MFS general substrate transporter like domains"/>
    <property type="match status" value="2"/>
</dbReference>
<organism evidence="9 10">
    <name type="scientific">Sporomusa termitida</name>
    <dbReference type="NCBI Taxonomy" id="2377"/>
    <lineage>
        <taxon>Bacteria</taxon>
        <taxon>Bacillati</taxon>
        <taxon>Bacillota</taxon>
        <taxon>Negativicutes</taxon>
        <taxon>Selenomonadales</taxon>
        <taxon>Sporomusaceae</taxon>
        <taxon>Sporomusa</taxon>
    </lineage>
</organism>
<protein>
    <submittedName>
        <fullName evidence="9">Putative sulfoacetate transporter SauU</fullName>
    </submittedName>
</protein>
<evidence type="ECO:0000256" key="1">
    <source>
        <dbReference type="ARBA" id="ARBA00004651"/>
    </source>
</evidence>
<dbReference type="PIRSF" id="PIRSF002808">
    <property type="entry name" value="Hexose_phosphate_transp"/>
    <property type="match status" value="1"/>
</dbReference>
<dbReference type="Proteomes" id="UP000320776">
    <property type="component" value="Chromosome"/>
</dbReference>
<dbReference type="GO" id="GO:0005886">
    <property type="term" value="C:plasma membrane"/>
    <property type="evidence" value="ECO:0007669"/>
    <property type="project" value="UniProtKB-SubCell"/>
</dbReference>
<dbReference type="KEGG" id="sted:SPTER_08310"/>
<feature type="transmembrane region" description="Helical" evidence="7">
    <location>
        <begin position="44"/>
        <end position="63"/>
    </location>
</feature>
<dbReference type="InterPro" id="IPR011701">
    <property type="entry name" value="MFS"/>
</dbReference>
<evidence type="ECO:0000256" key="4">
    <source>
        <dbReference type="ARBA" id="ARBA00022692"/>
    </source>
</evidence>
<dbReference type="AlphaFoldDB" id="A0A517DQK6"/>
<feature type="transmembrane region" description="Helical" evidence="7">
    <location>
        <begin position="167"/>
        <end position="187"/>
    </location>
</feature>
<evidence type="ECO:0000256" key="7">
    <source>
        <dbReference type="SAM" id="Phobius"/>
    </source>
</evidence>
<feature type="transmembrane region" description="Helical" evidence="7">
    <location>
        <begin position="12"/>
        <end position="38"/>
    </location>
</feature>
<feature type="transmembrane region" description="Helical" evidence="7">
    <location>
        <begin position="140"/>
        <end position="161"/>
    </location>
</feature>
<comment type="subcellular location">
    <subcellularLocation>
        <location evidence="1">Cell membrane</location>
        <topology evidence="1">Multi-pass membrane protein</topology>
    </subcellularLocation>
</comment>
<feature type="transmembrane region" description="Helical" evidence="7">
    <location>
        <begin position="231"/>
        <end position="250"/>
    </location>
</feature>
<keyword evidence="6 7" id="KW-0472">Membrane</keyword>
<evidence type="ECO:0000313" key="9">
    <source>
        <dbReference type="EMBL" id="QDR79556.1"/>
    </source>
</evidence>
<keyword evidence="3" id="KW-1003">Cell membrane</keyword>
<dbReference type="PROSITE" id="PS50850">
    <property type="entry name" value="MFS"/>
    <property type="match status" value="1"/>
</dbReference>
<evidence type="ECO:0000259" key="8">
    <source>
        <dbReference type="PROSITE" id="PS50850"/>
    </source>
</evidence>
<keyword evidence="4 7" id="KW-0812">Transmembrane</keyword>
<feature type="transmembrane region" description="Helical" evidence="7">
    <location>
        <begin position="270"/>
        <end position="290"/>
    </location>
</feature>
<keyword evidence="2" id="KW-0813">Transport</keyword>